<accession>A0A392RCQ3</accession>
<feature type="non-terminal residue" evidence="1">
    <location>
        <position position="1"/>
    </location>
</feature>
<sequence>FTMDSSASCVESPALPAIKQIRSMLRFSTEELMEQVNDFTIFVEELKDYSWRLTKKEYKDKLGKVKEDYAAEEKKFKEDITAKGESISKFTKERDDA</sequence>
<keyword evidence="2" id="KW-1185">Reference proteome</keyword>
<name>A0A392RCQ3_9FABA</name>
<proteinExistence type="predicted"/>
<protein>
    <submittedName>
        <fullName evidence="1">Uncharacterized protein</fullName>
    </submittedName>
</protein>
<dbReference type="Proteomes" id="UP000265520">
    <property type="component" value="Unassembled WGS sequence"/>
</dbReference>
<dbReference type="EMBL" id="LXQA010207600">
    <property type="protein sequence ID" value="MCI33804.1"/>
    <property type="molecule type" value="Genomic_DNA"/>
</dbReference>
<dbReference type="AlphaFoldDB" id="A0A392RCQ3"/>
<organism evidence="1 2">
    <name type="scientific">Trifolium medium</name>
    <dbReference type="NCBI Taxonomy" id="97028"/>
    <lineage>
        <taxon>Eukaryota</taxon>
        <taxon>Viridiplantae</taxon>
        <taxon>Streptophyta</taxon>
        <taxon>Embryophyta</taxon>
        <taxon>Tracheophyta</taxon>
        <taxon>Spermatophyta</taxon>
        <taxon>Magnoliopsida</taxon>
        <taxon>eudicotyledons</taxon>
        <taxon>Gunneridae</taxon>
        <taxon>Pentapetalae</taxon>
        <taxon>rosids</taxon>
        <taxon>fabids</taxon>
        <taxon>Fabales</taxon>
        <taxon>Fabaceae</taxon>
        <taxon>Papilionoideae</taxon>
        <taxon>50 kb inversion clade</taxon>
        <taxon>NPAAA clade</taxon>
        <taxon>Hologalegina</taxon>
        <taxon>IRL clade</taxon>
        <taxon>Trifolieae</taxon>
        <taxon>Trifolium</taxon>
    </lineage>
</organism>
<evidence type="ECO:0000313" key="1">
    <source>
        <dbReference type="EMBL" id="MCI33804.1"/>
    </source>
</evidence>
<reference evidence="1 2" key="1">
    <citation type="journal article" date="2018" name="Front. Plant Sci.">
        <title>Red Clover (Trifolium pratense) and Zigzag Clover (T. medium) - A Picture of Genomic Similarities and Differences.</title>
        <authorList>
            <person name="Dluhosova J."/>
            <person name="Istvanek J."/>
            <person name="Nedelnik J."/>
            <person name="Repkova J."/>
        </authorList>
    </citation>
    <scope>NUCLEOTIDE SEQUENCE [LARGE SCALE GENOMIC DNA]</scope>
    <source>
        <strain evidence="2">cv. 10/8</strain>
        <tissue evidence="1">Leaf</tissue>
    </source>
</reference>
<evidence type="ECO:0000313" key="2">
    <source>
        <dbReference type="Proteomes" id="UP000265520"/>
    </source>
</evidence>
<feature type="non-terminal residue" evidence="1">
    <location>
        <position position="97"/>
    </location>
</feature>
<comment type="caution">
    <text evidence="1">The sequence shown here is derived from an EMBL/GenBank/DDBJ whole genome shotgun (WGS) entry which is preliminary data.</text>
</comment>